<keyword evidence="4 5" id="KW-0326">Glycosidase</keyword>
<feature type="domain" description="Glycosyl hydrolase family 32 N-terminal" evidence="6">
    <location>
        <begin position="11"/>
        <end position="312"/>
    </location>
</feature>
<keyword evidence="3 5" id="KW-0378">Hydrolase</keyword>
<name>A0A6J4MQ96_9ACTN</name>
<dbReference type="Pfam" id="PF08244">
    <property type="entry name" value="Glyco_hydro_32C"/>
    <property type="match status" value="1"/>
</dbReference>
<gene>
    <name evidence="8" type="ORF">AVDCRST_MAG34-2941</name>
</gene>
<dbReference type="SUPFAM" id="SSF75005">
    <property type="entry name" value="Arabinanase/levansucrase/invertase"/>
    <property type="match status" value="1"/>
</dbReference>
<dbReference type="CDD" id="cd08996">
    <property type="entry name" value="GH32_FFase"/>
    <property type="match status" value="1"/>
</dbReference>
<evidence type="ECO:0000313" key="8">
    <source>
        <dbReference type="EMBL" id="CAA9365755.1"/>
    </source>
</evidence>
<dbReference type="Gene3D" id="2.115.10.20">
    <property type="entry name" value="Glycosyl hydrolase domain, family 43"/>
    <property type="match status" value="1"/>
</dbReference>
<evidence type="ECO:0000259" key="7">
    <source>
        <dbReference type="Pfam" id="PF08244"/>
    </source>
</evidence>
<dbReference type="PANTHER" id="PTHR43101:SF1">
    <property type="entry name" value="BETA-FRUCTOSIDASE"/>
    <property type="match status" value="1"/>
</dbReference>
<reference evidence="8" key="1">
    <citation type="submission" date="2020-02" db="EMBL/GenBank/DDBJ databases">
        <authorList>
            <person name="Meier V. D."/>
        </authorList>
    </citation>
    <scope>NUCLEOTIDE SEQUENCE</scope>
    <source>
        <strain evidence="8">AVDCRST_MAG34</strain>
    </source>
</reference>
<evidence type="ECO:0000256" key="5">
    <source>
        <dbReference type="RuleBase" id="RU362110"/>
    </source>
</evidence>
<dbReference type="GO" id="GO:0005975">
    <property type="term" value="P:carbohydrate metabolic process"/>
    <property type="evidence" value="ECO:0007669"/>
    <property type="project" value="InterPro"/>
</dbReference>
<dbReference type="SUPFAM" id="SSF49899">
    <property type="entry name" value="Concanavalin A-like lectins/glucanases"/>
    <property type="match status" value="1"/>
</dbReference>
<dbReference type="InterPro" id="IPR023296">
    <property type="entry name" value="Glyco_hydro_beta-prop_sf"/>
</dbReference>
<proteinExistence type="inferred from homology"/>
<accession>A0A6J4MQ96</accession>
<dbReference type="Pfam" id="PF00251">
    <property type="entry name" value="Glyco_hydro_32N"/>
    <property type="match status" value="1"/>
</dbReference>
<sequence length="459" mass="49354">MQADPAFPSAHLRPATGWVNDPNGPFRWRDRYHLFFQHNPAGPMHGDICWGHVSSADLTTWRQEPVALVPTPGGPDSGGCWSGCVVDDDGVATAVYTGLVDDPRVATVCLAYAEDDALRRWRKNATPVALPPPGVGWLGFRDPFLFDVDGHRYAVVGAGALDGHASVLVYSCDDLHRWEHRGDLLDGRDPVASVLAPAEIWECPQLVRLADRWVLIVSLVHHDSLTRVAYLVGDVTVEDGAPRFLPSAGGLVDSGHDFYAPAVLVMDGRVLLWGWTWEDRDAEEVLASGWAGALTWPRELGLTDDGRLVSSPAREVEGLRTASAEPAVRDGRLPLPPGPVEVELSMDGGGVTTVSLSQAERPGVVLSVDPGGGRVSLRRTAFEESRRPWTTEGTLPVGDRVDVRLVVDGSVVEVYVAGGPVFTERVYPTAAGAWVLGVEGPSAPGCKVAVHRLRPVLDA</sequence>
<dbReference type="EMBL" id="CADCUI010000079">
    <property type="protein sequence ID" value="CAA9365755.1"/>
    <property type="molecule type" value="Genomic_DNA"/>
</dbReference>
<dbReference type="Gene3D" id="2.60.120.560">
    <property type="entry name" value="Exo-inulinase, domain 1"/>
    <property type="match status" value="1"/>
</dbReference>
<dbReference type="InterPro" id="IPR013148">
    <property type="entry name" value="Glyco_hydro_32_N"/>
</dbReference>
<feature type="domain" description="Glycosyl hydrolase family 32 C-terminal" evidence="7">
    <location>
        <begin position="340"/>
        <end position="431"/>
    </location>
</feature>
<dbReference type="InterPro" id="IPR001362">
    <property type="entry name" value="Glyco_hydro_32"/>
</dbReference>
<dbReference type="EC" id="3.2.1.26" evidence="2"/>
<dbReference type="AlphaFoldDB" id="A0A6J4MQ96"/>
<dbReference type="GO" id="GO:0004564">
    <property type="term" value="F:beta-fructofuranosidase activity"/>
    <property type="evidence" value="ECO:0007669"/>
    <property type="project" value="UniProtKB-EC"/>
</dbReference>
<dbReference type="InterPro" id="IPR013189">
    <property type="entry name" value="Glyco_hydro_32_C"/>
</dbReference>
<dbReference type="InterPro" id="IPR013320">
    <property type="entry name" value="ConA-like_dom_sf"/>
</dbReference>
<organism evidence="8">
    <name type="scientific">uncultured Nocardioidaceae bacterium</name>
    <dbReference type="NCBI Taxonomy" id="253824"/>
    <lineage>
        <taxon>Bacteria</taxon>
        <taxon>Bacillati</taxon>
        <taxon>Actinomycetota</taxon>
        <taxon>Actinomycetes</taxon>
        <taxon>Propionibacteriales</taxon>
        <taxon>Nocardioidaceae</taxon>
        <taxon>environmental samples</taxon>
    </lineage>
</organism>
<dbReference type="InterPro" id="IPR018053">
    <property type="entry name" value="Glyco_hydro_32_AS"/>
</dbReference>
<evidence type="ECO:0000256" key="1">
    <source>
        <dbReference type="ARBA" id="ARBA00009902"/>
    </source>
</evidence>
<dbReference type="InterPro" id="IPR051214">
    <property type="entry name" value="GH32_Enzymes"/>
</dbReference>
<evidence type="ECO:0000259" key="6">
    <source>
        <dbReference type="Pfam" id="PF00251"/>
    </source>
</evidence>
<evidence type="ECO:0000256" key="4">
    <source>
        <dbReference type="ARBA" id="ARBA00023295"/>
    </source>
</evidence>
<comment type="similarity">
    <text evidence="1 5">Belongs to the glycosyl hydrolase 32 family.</text>
</comment>
<dbReference type="PANTHER" id="PTHR43101">
    <property type="entry name" value="BETA-FRUCTOSIDASE"/>
    <property type="match status" value="1"/>
</dbReference>
<dbReference type="SMART" id="SM00640">
    <property type="entry name" value="Glyco_32"/>
    <property type="match status" value="1"/>
</dbReference>
<evidence type="ECO:0000256" key="2">
    <source>
        <dbReference type="ARBA" id="ARBA00012758"/>
    </source>
</evidence>
<evidence type="ECO:0000256" key="3">
    <source>
        <dbReference type="ARBA" id="ARBA00022801"/>
    </source>
</evidence>
<protein>
    <recommendedName>
        <fullName evidence="2">beta-fructofuranosidase</fullName>
        <ecNumber evidence="2">3.2.1.26</ecNumber>
    </recommendedName>
</protein>
<dbReference type="PROSITE" id="PS00609">
    <property type="entry name" value="GLYCOSYL_HYDROL_F32"/>
    <property type="match status" value="1"/>
</dbReference>